<feature type="domain" description="C2H2-type" evidence="2">
    <location>
        <begin position="195"/>
        <end position="224"/>
    </location>
</feature>
<dbReference type="Gene3D" id="3.30.160.60">
    <property type="entry name" value="Classic Zinc Finger"/>
    <property type="match status" value="1"/>
</dbReference>
<dbReference type="PANTHER" id="PTHR46179">
    <property type="entry name" value="ZINC FINGER PROTEIN"/>
    <property type="match status" value="1"/>
</dbReference>
<evidence type="ECO:0000259" key="2">
    <source>
        <dbReference type="SMART" id="SM00355"/>
    </source>
</evidence>
<dbReference type="InterPro" id="IPR059009">
    <property type="entry name" value="Znf_C2H2_17_1st"/>
</dbReference>
<dbReference type="SMART" id="SM00355">
    <property type="entry name" value="ZnF_C2H2"/>
    <property type="match status" value="3"/>
</dbReference>
<dbReference type="Proteomes" id="UP000803844">
    <property type="component" value="Unassembled WGS sequence"/>
</dbReference>
<feature type="region of interest" description="Disordered" evidence="1">
    <location>
        <begin position="1"/>
        <end position="30"/>
    </location>
</feature>
<dbReference type="InterPro" id="IPR013087">
    <property type="entry name" value="Znf_C2H2_type"/>
</dbReference>
<dbReference type="GO" id="GO:0006357">
    <property type="term" value="P:regulation of transcription by RNA polymerase II"/>
    <property type="evidence" value="ECO:0007669"/>
    <property type="project" value="TreeGrafter"/>
</dbReference>
<evidence type="ECO:0000313" key="4">
    <source>
        <dbReference type="Proteomes" id="UP000803844"/>
    </source>
</evidence>
<gene>
    <name evidence="3" type="ORF">M406DRAFT_348455</name>
</gene>
<dbReference type="EMBL" id="MU032352">
    <property type="protein sequence ID" value="KAF3761169.1"/>
    <property type="molecule type" value="Genomic_DNA"/>
</dbReference>
<dbReference type="GeneID" id="63839518"/>
<feature type="domain" description="C2H2-type" evidence="2">
    <location>
        <begin position="158"/>
        <end position="185"/>
    </location>
</feature>
<dbReference type="RefSeq" id="XP_040772148.1">
    <property type="nucleotide sequence ID" value="XM_040922389.1"/>
</dbReference>
<protein>
    <recommendedName>
        <fullName evidence="2">C2H2-type domain-containing protein</fullName>
    </recommendedName>
</protein>
<comment type="caution">
    <text evidence="3">The sequence shown here is derived from an EMBL/GenBank/DDBJ whole genome shotgun (WGS) entry which is preliminary data.</text>
</comment>
<dbReference type="GO" id="GO:0005634">
    <property type="term" value="C:nucleus"/>
    <property type="evidence" value="ECO:0007669"/>
    <property type="project" value="TreeGrafter"/>
</dbReference>
<dbReference type="Pfam" id="PF26177">
    <property type="entry name" value="zf_C2H2_17_1st"/>
    <property type="match status" value="1"/>
</dbReference>
<organism evidence="3 4">
    <name type="scientific">Cryphonectria parasitica (strain ATCC 38755 / EP155)</name>
    <dbReference type="NCBI Taxonomy" id="660469"/>
    <lineage>
        <taxon>Eukaryota</taxon>
        <taxon>Fungi</taxon>
        <taxon>Dikarya</taxon>
        <taxon>Ascomycota</taxon>
        <taxon>Pezizomycotina</taxon>
        <taxon>Sordariomycetes</taxon>
        <taxon>Sordariomycetidae</taxon>
        <taxon>Diaporthales</taxon>
        <taxon>Cryphonectriaceae</taxon>
        <taxon>Cryphonectria-Endothia species complex</taxon>
        <taxon>Cryphonectria</taxon>
    </lineage>
</organism>
<dbReference type="OrthoDB" id="5305647at2759"/>
<dbReference type="Pfam" id="PF26176">
    <property type="entry name" value="zf_C2H2_17_2"/>
    <property type="match status" value="1"/>
</dbReference>
<feature type="domain" description="C2H2-type" evidence="2">
    <location>
        <begin position="127"/>
        <end position="154"/>
    </location>
</feature>
<dbReference type="PANTHER" id="PTHR46179:SF24">
    <property type="entry name" value="C2H2-TYPE DOMAIN-CONTAINING PROTEIN"/>
    <property type="match status" value="1"/>
</dbReference>
<feature type="compositionally biased region" description="Polar residues" evidence="1">
    <location>
        <begin position="230"/>
        <end position="244"/>
    </location>
</feature>
<feature type="compositionally biased region" description="Basic and acidic residues" evidence="1">
    <location>
        <begin position="268"/>
        <end position="291"/>
    </location>
</feature>
<accession>A0A9P4XTR4</accession>
<dbReference type="InterPro" id="IPR059095">
    <property type="entry name" value="Znf_C2H2_17_2nd"/>
</dbReference>
<keyword evidence="4" id="KW-1185">Reference proteome</keyword>
<evidence type="ECO:0000256" key="1">
    <source>
        <dbReference type="SAM" id="MobiDB-lite"/>
    </source>
</evidence>
<feature type="region of interest" description="Disordered" evidence="1">
    <location>
        <begin position="185"/>
        <end position="302"/>
    </location>
</feature>
<dbReference type="AlphaFoldDB" id="A0A9P4XTR4"/>
<reference evidence="3" key="1">
    <citation type="journal article" date="2020" name="Phytopathology">
        <title>Genome sequence of the chestnut blight fungus Cryphonectria parasitica EP155: A fundamental resource for an archetypical invasive plant pathogen.</title>
        <authorList>
            <person name="Crouch J.A."/>
            <person name="Dawe A."/>
            <person name="Aerts A."/>
            <person name="Barry K."/>
            <person name="Churchill A.C.L."/>
            <person name="Grimwood J."/>
            <person name="Hillman B."/>
            <person name="Milgroom M.G."/>
            <person name="Pangilinan J."/>
            <person name="Smith M."/>
            <person name="Salamov A."/>
            <person name="Schmutz J."/>
            <person name="Yadav J."/>
            <person name="Grigoriev I.V."/>
            <person name="Nuss D."/>
        </authorList>
    </citation>
    <scope>NUCLEOTIDE SEQUENCE</scope>
    <source>
        <strain evidence="3">EP155</strain>
    </source>
</reference>
<name>A0A9P4XTR4_CRYP1</name>
<dbReference type="InterPro" id="IPR051061">
    <property type="entry name" value="Zinc_finger_trans_reg"/>
</dbReference>
<feature type="compositionally biased region" description="Basic and acidic residues" evidence="1">
    <location>
        <begin position="1"/>
        <end position="15"/>
    </location>
</feature>
<evidence type="ECO:0000313" key="3">
    <source>
        <dbReference type="EMBL" id="KAF3761169.1"/>
    </source>
</evidence>
<proteinExistence type="predicted"/>
<sequence length="323" mass="35691">MSVAYDEPRSFHDDSPYAPVGEGDHDHDHADINKYINTEANVEDMADLAAVAYAPGDGPPSPFNTSDSAALDLGPVAPPNVDPANVPIRDSSPVLLSVTNVTHPPSSRSKPISKPNRVATKNRDGLFECSWEDCKEAAKTFQRRCEWSKHMDKHERPYVCTVKGCEKVQGFTYSGGLLRHEREVHGKHGGPKKALNCPHSSCKRNTGKGFSRTENLQEHLRRCHRLPSAGPSTAIPSPVQTVTMGSEADSNHKRKRADDDQGEGPPSSRERFLQEENDRLREENEDLRRQLQEATRNANDMRTQLQAMQATISVALSVSQPAV</sequence>